<organism evidence="7 8">
    <name type="scientific">Ferrovibrio xuzhouensis</name>
    <dbReference type="NCBI Taxonomy" id="1576914"/>
    <lineage>
        <taxon>Bacteria</taxon>
        <taxon>Pseudomonadati</taxon>
        <taxon>Pseudomonadota</taxon>
        <taxon>Alphaproteobacteria</taxon>
        <taxon>Rhodospirillales</taxon>
        <taxon>Rhodospirillaceae</taxon>
        <taxon>Ferrovibrio</taxon>
    </lineage>
</organism>
<dbReference type="Pfam" id="PF16188">
    <property type="entry name" value="Peptidase_M24_C"/>
    <property type="match status" value="1"/>
</dbReference>
<dbReference type="Pfam" id="PF01321">
    <property type="entry name" value="Creatinase_N"/>
    <property type="match status" value="1"/>
</dbReference>
<evidence type="ECO:0000313" key="8">
    <source>
        <dbReference type="Proteomes" id="UP001595711"/>
    </source>
</evidence>
<evidence type="ECO:0000256" key="1">
    <source>
        <dbReference type="ARBA" id="ARBA00008766"/>
    </source>
</evidence>
<dbReference type="Proteomes" id="UP001595711">
    <property type="component" value="Unassembled WGS sequence"/>
</dbReference>
<dbReference type="EMBL" id="JBHRYJ010000005">
    <property type="protein sequence ID" value="MFC3677817.1"/>
    <property type="molecule type" value="Genomic_DNA"/>
</dbReference>
<dbReference type="PANTHER" id="PTHR43763">
    <property type="entry name" value="XAA-PRO AMINOPEPTIDASE 1"/>
    <property type="match status" value="1"/>
</dbReference>
<keyword evidence="2" id="KW-0479">Metal-binding</keyword>
<keyword evidence="8" id="KW-1185">Reference proteome</keyword>
<feature type="domain" description="Creatinase N-terminal" evidence="5">
    <location>
        <begin position="73"/>
        <end position="203"/>
    </location>
</feature>
<keyword evidence="7" id="KW-0645">Protease</keyword>
<protein>
    <submittedName>
        <fullName evidence="7">Aminopeptidase P family protein</fullName>
        <ecNumber evidence="7">3.4.11.-</ecNumber>
    </submittedName>
</protein>
<dbReference type="GO" id="GO:0004177">
    <property type="term" value="F:aminopeptidase activity"/>
    <property type="evidence" value="ECO:0007669"/>
    <property type="project" value="UniProtKB-KW"/>
</dbReference>
<dbReference type="SUPFAM" id="SSF53092">
    <property type="entry name" value="Creatinase/prolidase N-terminal domain"/>
    <property type="match status" value="1"/>
</dbReference>
<dbReference type="InterPro" id="IPR050422">
    <property type="entry name" value="X-Pro_aminopeptidase_P"/>
</dbReference>
<dbReference type="RefSeq" id="WP_379729416.1">
    <property type="nucleotide sequence ID" value="NZ_JBHRYJ010000005.1"/>
</dbReference>
<keyword evidence="7" id="KW-0031">Aminopeptidase</keyword>
<comment type="caution">
    <text evidence="7">The sequence shown here is derived from an EMBL/GenBank/DDBJ whole genome shotgun (WGS) entry which is preliminary data.</text>
</comment>
<dbReference type="InterPro" id="IPR033740">
    <property type="entry name" value="Pept_M24B"/>
</dbReference>
<dbReference type="Gene3D" id="3.90.230.10">
    <property type="entry name" value="Creatinase/methionine aminopeptidase superfamily"/>
    <property type="match status" value="1"/>
</dbReference>
<dbReference type="InterPro" id="IPR036005">
    <property type="entry name" value="Creatinase/aminopeptidase-like"/>
</dbReference>
<accession>A0ABV7VM85</accession>
<dbReference type="SUPFAM" id="SSF55920">
    <property type="entry name" value="Creatinase/aminopeptidase"/>
    <property type="match status" value="1"/>
</dbReference>
<dbReference type="Pfam" id="PF16189">
    <property type="entry name" value="Creatinase_N_2"/>
    <property type="match status" value="1"/>
</dbReference>
<dbReference type="EC" id="3.4.11.-" evidence="7"/>
<evidence type="ECO:0000259" key="4">
    <source>
        <dbReference type="Pfam" id="PF00557"/>
    </source>
</evidence>
<dbReference type="InterPro" id="IPR032416">
    <property type="entry name" value="Peptidase_M24_C"/>
</dbReference>
<proteinExistence type="inferred from homology"/>
<sequence length="667" mass="71796">MTLHQPDLAALPADLAGFLRGIAAAPPAFGQFPGIGLLPRDLPVPAAQIQEMVSGLAAQFAAAIEDRTAVAGRLESLRAELARQDLAGFIVPLTDEYQSEYVPLRAQRLSWLTGFTGSAGLAIVLRDRAAIWSDGRYTLQLQQQVDGALFERRHISDEPPADWLKSTLRHGERLGCDPWLHTEDGLRRLAAACEAAGAVLAPVERNLIDAVWTDQPPPPLGPVIAQDEALTGRSAADKRAQLAENLQGRGADAVVLTLPESIAWLLNIRGSDVPHTPLPLSMAMVDRDGGVDLFIDGRKLGADVRRHLADVRLHEPAGFDAALDTLGRAKKTVQIDPATSGAYLARRLTAAGATLMRCEDPCLLPKACKTAAELDGSRAAHRRDGAAVSRFLAWLDATAPQGGVDELGAAARLEGFRRLDNSLRDLSFTTISGAGPNGAVVHYRVTAETNRKLEQGTLYLVDSGGQYPDGTTDITRTVFIAGGAIGLPSPEMRDRFTRVLKGHIALARARFPEGTSGQQLDALARHVLWEVGLDYDHGTGHGVGSYLSVHEGPQRIAKLGSPIALKPGMIISNEPGYYKTGAYGIRIENLVAVRVETEQAENGKRWLGFETITRAPLDQRLIDLTLLTPQEVGWIDAYHALVWQDVAPQVDEATRAWLKQATAPLGA</sequence>
<gene>
    <name evidence="7" type="ORF">ACFOOQ_19850</name>
</gene>
<dbReference type="CDD" id="cd01085">
    <property type="entry name" value="APP"/>
    <property type="match status" value="1"/>
</dbReference>
<dbReference type="InterPro" id="IPR000587">
    <property type="entry name" value="Creatinase_N"/>
</dbReference>
<dbReference type="Pfam" id="PF00557">
    <property type="entry name" value="Peptidase_M24"/>
    <property type="match status" value="1"/>
</dbReference>
<comment type="similarity">
    <text evidence="1">Belongs to the peptidase M24B family.</text>
</comment>
<feature type="domain" description="Peptidase M24" evidence="4">
    <location>
        <begin position="378"/>
        <end position="594"/>
    </location>
</feature>
<evidence type="ECO:0000313" key="7">
    <source>
        <dbReference type="EMBL" id="MFC3677817.1"/>
    </source>
</evidence>
<dbReference type="PANTHER" id="PTHR43763:SF6">
    <property type="entry name" value="XAA-PRO AMINOPEPTIDASE 1"/>
    <property type="match status" value="1"/>
</dbReference>
<evidence type="ECO:0000259" key="6">
    <source>
        <dbReference type="Pfam" id="PF16188"/>
    </source>
</evidence>
<reference evidence="8" key="1">
    <citation type="journal article" date="2019" name="Int. J. Syst. Evol. Microbiol.">
        <title>The Global Catalogue of Microorganisms (GCM) 10K type strain sequencing project: providing services to taxonomists for standard genome sequencing and annotation.</title>
        <authorList>
            <consortium name="The Broad Institute Genomics Platform"/>
            <consortium name="The Broad Institute Genome Sequencing Center for Infectious Disease"/>
            <person name="Wu L."/>
            <person name="Ma J."/>
        </authorList>
    </citation>
    <scope>NUCLEOTIDE SEQUENCE [LARGE SCALE GENOMIC DNA]</scope>
    <source>
        <strain evidence="8">KCTC 42182</strain>
    </source>
</reference>
<feature type="domain" description="Peptidase M24 C-terminal" evidence="6">
    <location>
        <begin position="606"/>
        <end position="665"/>
    </location>
</feature>
<evidence type="ECO:0000256" key="2">
    <source>
        <dbReference type="ARBA" id="ARBA00022723"/>
    </source>
</evidence>
<keyword evidence="3 7" id="KW-0378">Hydrolase</keyword>
<evidence type="ECO:0000259" key="5">
    <source>
        <dbReference type="Pfam" id="PF01321"/>
    </source>
</evidence>
<name>A0ABV7VM85_9PROT</name>
<dbReference type="Gene3D" id="3.40.350.10">
    <property type="entry name" value="Creatinase/prolidase N-terminal domain"/>
    <property type="match status" value="2"/>
</dbReference>
<evidence type="ECO:0000256" key="3">
    <source>
        <dbReference type="ARBA" id="ARBA00022801"/>
    </source>
</evidence>
<dbReference type="InterPro" id="IPR000994">
    <property type="entry name" value="Pept_M24"/>
</dbReference>
<dbReference type="InterPro" id="IPR029149">
    <property type="entry name" value="Creatin/AminoP/Spt16_N"/>
</dbReference>